<organism evidence="1 2">
    <name type="scientific">Rhodococcus opacus M213</name>
    <dbReference type="NCBI Taxonomy" id="1129896"/>
    <lineage>
        <taxon>Bacteria</taxon>
        <taxon>Bacillati</taxon>
        <taxon>Actinomycetota</taxon>
        <taxon>Actinomycetes</taxon>
        <taxon>Mycobacteriales</taxon>
        <taxon>Nocardiaceae</taxon>
        <taxon>Rhodococcus</taxon>
    </lineage>
</organism>
<evidence type="ECO:0000313" key="2">
    <source>
        <dbReference type="Proteomes" id="UP000005951"/>
    </source>
</evidence>
<protein>
    <submittedName>
        <fullName evidence="1">Putative membrane protein</fullName>
    </submittedName>
</protein>
<name>K8XF21_RHOOP</name>
<comment type="caution">
    <text evidence="1">The sequence shown here is derived from an EMBL/GenBank/DDBJ whole genome shotgun (WGS) entry which is preliminary data.</text>
</comment>
<sequence length="39" mass="3990">FLTGVVAMILGVSCAGILMDYTGAALGPASFSSGPWWEL</sequence>
<dbReference type="AlphaFoldDB" id="K8XF21"/>
<feature type="non-terminal residue" evidence="1">
    <location>
        <position position="1"/>
    </location>
</feature>
<accession>K8XF21</accession>
<reference evidence="1 2" key="1">
    <citation type="journal article" date="2013" name="Genome Announc.">
        <title>Draft Genome Sequence of Rhodococcus opacus Strain M213 Shows a Diverse Catabolic Potential.</title>
        <authorList>
            <person name="Pathak A."/>
            <person name="Green S.J."/>
            <person name="Ogram A."/>
            <person name="Chauhan A."/>
        </authorList>
    </citation>
    <scope>NUCLEOTIDE SEQUENCE [LARGE SCALE GENOMIC DNA]</scope>
    <source>
        <strain evidence="1 2">M213</strain>
    </source>
</reference>
<proteinExistence type="predicted"/>
<gene>
    <name evidence="1" type="ORF">WSS_A40420</name>
</gene>
<evidence type="ECO:0000313" key="1">
    <source>
        <dbReference type="EMBL" id="EKT76897.1"/>
    </source>
</evidence>
<dbReference type="EMBL" id="AJYC02000187">
    <property type="protein sequence ID" value="EKT76897.1"/>
    <property type="molecule type" value="Genomic_DNA"/>
</dbReference>
<dbReference type="Proteomes" id="UP000005951">
    <property type="component" value="Unassembled WGS sequence"/>
</dbReference>